<dbReference type="PANTHER" id="PTHR12526:SF637">
    <property type="entry name" value="GLYCOSYLTRANSFERASE EPSF-RELATED"/>
    <property type="match status" value="1"/>
</dbReference>
<accession>A0A1G8S133</accession>
<proteinExistence type="predicted"/>
<dbReference type="GO" id="GO:0016757">
    <property type="term" value="F:glycosyltransferase activity"/>
    <property type="evidence" value="ECO:0007669"/>
    <property type="project" value="InterPro"/>
</dbReference>
<gene>
    <name evidence="2" type="ORF">SAMN05216192_113105</name>
</gene>
<dbReference type="CDD" id="cd03801">
    <property type="entry name" value="GT4_PimA-like"/>
    <property type="match status" value="1"/>
</dbReference>
<keyword evidence="3" id="KW-1185">Reference proteome</keyword>
<keyword evidence="2" id="KW-0808">Transferase</keyword>
<dbReference type="Pfam" id="PF00534">
    <property type="entry name" value="Glycos_transf_1"/>
    <property type="match status" value="1"/>
</dbReference>
<evidence type="ECO:0000259" key="1">
    <source>
        <dbReference type="Pfam" id="PF00534"/>
    </source>
</evidence>
<evidence type="ECO:0000313" key="3">
    <source>
        <dbReference type="Proteomes" id="UP000199050"/>
    </source>
</evidence>
<evidence type="ECO:0000313" key="2">
    <source>
        <dbReference type="EMBL" id="SDJ22505.1"/>
    </source>
</evidence>
<dbReference type="Gene3D" id="3.40.50.2000">
    <property type="entry name" value="Glycogen Phosphorylase B"/>
    <property type="match status" value="2"/>
</dbReference>
<dbReference type="InterPro" id="IPR001296">
    <property type="entry name" value="Glyco_trans_1"/>
</dbReference>
<protein>
    <submittedName>
        <fullName evidence="2">Glycosyl transferases group 1</fullName>
    </submittedName>
</protein>
<dbReference type="RefSeq" id="WP_090714934.1">
    <property type="nucleotide sequence ID" value="NZ_CBCSKY010000041.1"/>
</dbReference>
<dbReference type="SUPFAM" id="SSF53756">
    <property type="entry name" value="UDP-Glycosyltransferase/glycogen phosphorylase"/>
    <property type="match status" value="1"/>
</dbReference>
<sequence>MKVLFTFYVPSGGVETLNKLRCESLQREGIECHVLYLMPGSSQQNQNKFPVFIASGDEEIRTLLETEGYDAIIVTSDYLLLERLRRLGFGGILIYESQGLGKREDAKNTIIEAVPYLRSHCNAVLIPPTDHLVEYFIAICPWLHRYIIPNIVDVQSFRFIPGEKPLDPVIAWVGRLETNKNWREYLQIAKDLRSSKPNLHLWMFHDPQLASEEQKQLFKEELHRLGLNDRLVVFTNIPNHVMPIYYSSIAASGGFLLSTSITEGFGYAVAEAICCTCPVLSTDSDGVRSFIVHNYSGKFYPLGNVGIAVQEGLELMNNLELRDNIRFQGRNHMEVRFGSERYAQSFREMLNSFSIF</sequence>
<organism evidence="2 3">
    <name type="scientific">Paenibacillus typhae</name>
    <dbReference type="NCBI Taxonomy" id="1174501"/>
    <lineage>
        <taxon>Bacteria</taxon>
        <taxon>Bacillati</taxon>
        <taxon>Bacillota</taxon>
        <taxon>Bacilli</taxon>
        <taxon>Bacillales</taxon>
        <taxon>Paenibacillaceae</taxon>
        <taxon>Paenibacillus</taxon>
    </lineage>
</organism>
<dbReference type="AlphaFoldDB" id="A0A1G8S133"/>
<feature type="domain" description="Glycosyl transferase family 1" evidence="1">
    <location>
        <begin position="156"/>
        <end position="331"/>
    </location>
</feature>
<reference evidence="3" key="1">
    <citation type="submission" date="2016-10" db="EMBL/GenBank/DDBJ databases">
        <authorList>
            <person name="Varghese N."/>
            <person name="Submissions S."/>
        </authorList>
    </citation>
    <scope>NUCLEOTIDE SEQUENCE [LARGE SCALE GENOMIC DNA]</scope>
    <source>
        <strain evidence="3">CGMCC 1.11012</strain>
    </source>
</reference>
<dbReference type="Proteomes" id="UP000199050">
    <property type="component" value="Unassembled WGS sequence"/>
</dbReference>
<dbReference type="STRING" id="1174501.SAMN05216192_113105"/>
<dbReference type="OrthoDB" id="158463at2"/>
<name>A0A1G8S133_9BACL</name>
<dbReference type="PANTHER" id="PTHR12526">
    <property type="entry name" value="GLYCOSYLTRANSFERASE"/>
    <property type="match status" value="1"/>
</dbReference>
<dbReference type="EMBL" id="FNDX01000013">
    <property type="protein sequence ID" value="SDJ22505.1"/>
    <property type="molecule type" value="Genomic_DNA"/>
</dbReference>